<dbReference type="Proteomes" id="UP001519342">
    <property type="component" value="Unassembled WGS sequence"/>
</dbReference>
<dbReference type="SUPFAM" id="SSF52540">
    <property type="entry name" value="P-loop containing nucleoside triphosphate hydrolases"/>
    <property type="match status" value="1"/>
</dbReference>
<dbReference type="PANTHER" id="PTHR11070:SF2">
    <property type="entry name" value="ATP-DEPENDENT DNA HELICASE SRS2"/>
    <property type="match status" value="1"/>
</dbReference>
<dbReference type="GO" id="GO:0016787">
    <property type="term" value="F:hydrolase activity"/>
    <property type="evidence" value="ECO:0007669"/>
    <property type="project" value="UniProtKB-KW"/>
</dbReference>
<evidence type="ECO:0000256" key="5">
    <source>
        <dbReference type="ARBA" id="ARBA00022840"/>
    </source>
</evidence>
<evidence type="ECO:0000256" key="6">
    <source>
        <dbReference type="ARBA" id="ARBA00023125"/>
    </source>
</evidence>
<name>A0ABS4GGD1_9FIRM</name>
<dbReference type="CDD" id="cd17932">
    <property type="entry name" value="DEXQc_UvrD"/>
    <property type="match status" value="1"/>
</dbReference>
<evidence type="ECO:0000259" key="13">
    <source>
        <dbReference type="PROSITE" id="PS51217"/>
    </source>
</evidence>
<dbReference type="PANTHER" id="PTHR11070">
    <property type="entry name" value="UVRD / RECB / PCRA DNA HELICASE FAMILY MEMBER"/>
    <property type="match status" value="1"/>
</dbReference>
<comment type="catalytic activity">
    <reaction evidence="10">
        <text>ATP + H2O = ADP + phosphate + H(+)</text>
        <dbReference type="Rhea" id="RHEA:13065"/>
        <dbReference type="ChEBI" id="CHEBI:15377"/>
        <dbReference type="ChEBI" id="CHEBI:15378"/>
        <dbReference type="ChEBI" id="CHEBI:30616"/>
        <dbReference type="ChEBI" id="CHEBI:43474"/>
        <dbReference type="ChEBI" id="CHEBI:456216"/>
        <dbReference type="EC" id="5.6.2.4"/>
    </reaction>
</comment>
<keyword evidence="3 11" id="KW-0378">Hydrolase</keyword>
<dbReference type="GO" id="GO:0003678">
    <property type="term" value="F:DNA helicase activity"/>
    <property type="evidence" value="ECO:0007669"/>
    <property type="project" value="UniProtKB-EC"/>
</dbReference>
<feature type="domain" description="UvrD-like helicase C-terminal" evidence="13">
    <location>
        <begin position="305"/>
        <end position="580"/>
    </location>
</feature>
<keyword evidence="5 11" id="KW-0067">ATP-binding</keyword>
<comment type="caution">
    <text evidence="14">The sequence shown here is derived from an EMBL/GenBank/DDBJ whole genome shotgun (WGS) entry which is preliminary data.</text>
</comment>
<dbReference type="EC" id="5.6.2.4" evidence="9"/>
<comment type="similarity">
    <text evidence="1">Belongs to the helicase family. UvrD subfamily.</text>
</comment>
<evidence type="ECO:0000256" key="7">
    <source>
        <dbReference type="ARBA" id="ARBA00023235"/>
    </source>
</evidence>
<dbReference type="Pfam" id="PF00580">
    <property type="entry name" value="UvrD-helicase"/>
    <property type="match status" value="1"/>
</dbReference>
<organism evidence="14 15">
    <name type="scientific">Sedimentibacter acidaminivorans</name>
    <dbReference type="NCBI Taxonomy" id="913099"/>
    <lineage>
        <taxon>Bacteria</taxon>
        <taxon>Bacillati</taxon>
        <taxon>Bacillota</taxon>
        <taxon>Tissierellia</taxon>
        <taxon>Sedimentibacter</taxon>
    </lineage>
</organism>
<dbReference type="Gene3D" id="1.10.10.160">
    <property type="match status" value="1"/>
</dbReference>
<evidence type="ECO:0000256" key="3">
    <source>
        <dbReference type="ARBA" id="ARBA00022801"/>
    </source>
</evidence>
<comment type="catalytic activity">
    <reaction evidence="8">
        <text>Couples ATP hydrolysis with the unwinding of duplex DNA by translocating in the 3'-5' direction.</text>
        <dbReference type="EC" id="5.6.2.4"/>
    </reaction>
</comment>
<sequence length="783" mass="89839">MISSVNEHRYNANGGNMDLLSGLNDKQRQAAEHDKGPILVIAGAGTGKTRVLTHRIANIIKTGKAKPWEILAITFTNKAANEMKERIGQLIDFSIDKMWIGTFHAICVRILRRDIDRIGYDKNFVIYDTDDQKTLIKDCIKEMNLDTKTYNANVIRSIISNEKNNRNMPDKFIAENFGNFNLRNTGEVYSLYEKKLKIANALDFDDLIVKALKLLEMNEDVLESYRERFKYVLVDEYQDTNSVQYNLVKILSKKTTGESNIFVVGDEDQSIYGWRGADINNILDFEKDFEGAKIVKLEKNYRSTNIILNAANGVIKNNCQRKGKNLYTDFEDGNLINLIETDNEKEEAFMISALMRKEHNKNSINYSDMAILYRTNAQSRALEEGLIREGIPYKIVGGLKFYGRKEIKDIMSYLMLIQNQKDDISYNRIINVPRRKIGKKTVDTIYEHARRSEVPMFEASYDVLELGLTPAATKSVQDFVAMIEMLMIKKDVMSLSEFIQAVYEDTGYRKMLLTDTTVEGRSRIENMEEFLSAAKDFEERYEENSLEDFLSHTSLLADVDKTDDTEKDCVTLLTIHSAKGLEYDTVFVTGLEEGMFPMIRKDDEEEDSEEERRLFYVAVTRAKRMLYITYSNERMVFGHHESRHKSRFLDEIPSECFEESTPQSIAEKKMKSFEMNNLFSENKSYSNREVKSGHSFIEAKNKNLFKGAISFSDNTNYDSEKRVDSPKLKSDKLAAGDKVMHKAWGIGTIVQLSGEGEGQKAVIAFENKGIKNVMLSYAPIEKV</sequence>
<dbReference type="InterPro" id="IPR014016">
    <property type="entry name" value="UvrD-like_ATP-bd"/>
</dbReference>
<evidence type="ECO:0000256" key="8">
    <source>
        <dbReference type="ARBA" id="ARBA00034617"/>
    </source>
</evidence>
<evidence type="ECO:0000259" key="12">
    <source>
        <dbReference type="PROSITE" id="PS51198"/>
    </source>
</evidence>
<feature type="domain" description="UvrD-like helicase ATP-binding" evidence="12">
    <location>
        <begin position="21"/>
        <end position="304"/>
    </location>
</feature>
<dbReference type="Gene3D" id="3.40.50.300">
    <property type="entry name" value="P-loop containing nucleotide triphosphate hydrolases"/>
    <property type="match status" value="2"/>
</dbReference>
<keyword evidence="2 11" id="KW-0547">Nucleotide-binding</keyword>
<accession>A0ABS4GGD1</accession>
<dbReference type="PROSITE" id="PS51198">
    <property type="entry name" value="UVRD_HELICASE_ATP_BIND"/>
    <property type="match status" value="1"/>
</dbReference>
<proteinExistence type="inferred from homology"/>
<dbReference type="InterPro" id="IPR014017">
    <property type="entry name" value="DNA_helicase_UvrD-like_C"/>
</dbReference>
<evidence type="ECO:0000313" key="14">
    <source>
        <dbReference type="EMBL" id="MBP1926592.1"/>
    </source>
</evidence>
<dbReference type="PROSITE" id="PS51217">
    <property type="entry name" value="UVRD_HELICASE_CTER"/>
    <property type="match status" value="1"/>
</dbReference>
<keyword evidence="7" id="KW-0413">Isomerase</keyword>
<evidence type="ECO:0000313" key="15">
    <source>
        <dbReference type="Proteomes" id="UP001519342"/>
    </source>
</evidence>
<dbReference type="EMBL" id="JAGGKS010000007">
    <property type="protein sequence ID" value="MBP1926592.1"/>
    <property type="molecule type" value="Genomic_DNA"/>
</dbReference>
<keyword evidence="6" id="KW-0238">DNA-binding</keyword>
<evidence type="ECO:0000256" key="9">
    <source>
        <dbReference type="ARBA" id="ARBA00034808"/>
    </source>
</evidence>
<evidence type="ECO:0000256" key="10">
    <source>
        <dbReference type="ARBA" id="ARBA00048988"/>
    </source>
</evidence>
<evidence type="ECO:0000256" key="4">
    <source>
        <dbReference type="ARBA" id="ARBA00022806"/>
    </source>
</evidence>
<dbReference type="Pfam" id="PF21196">
    <property type="entry name" value="PcrA_UvrD_tudor"/>
    <property type="match status" value="1"/>
</dbReference>
<evidence type="ECO:0000256" key="2">
    <source>
        <dbReference type="ARBA" id="ARBA00022741"/>
    </source>
</evidence>
<dbReference type="InterPro" id="IPR027417">
    <property type="entry name" value="P-loop_NTPase"/>
</dbReference>
<protein>
    <recommendedName>
        <fullName evidence="9">DNA 3'-5' helicase</fullName>
        <ecNumber evidence="9">5.6.2.4</ecNumber>
    </recommendedName>
</protein>
<dbReference type="RefSeq" id="WP_245210442.1">
    <property type="nucleotide sequence ID" value="NZ_JAGGKS010000007.1"/>
</dbReference>
<feature type="binding site" evidence="11">
    <location>
        <begin position="42"/>
        <end position="49"/>
    </location>
    <ligand>
        <name>ATP</name>
        <dbReference type="ChEBI" id="CHEBI:30616"/>
    </ligand>
</feature>
<dbReference type="Pfam" id="PF13361">
    <property type="entry name" value="UvrD_C"/>
    <property type="match status" value="1"/>
</dbReference>
<dbReference type="Gene3D" id="1.10.486.10">
    <property type="entry name" value="PCRA, domain 4"/>
    <property type="match status" value="1"/>
</dbReference>
<keyword evidence="4 11" id="KW-0347">Helicase</keyword>
<gene>
    <name evidence="14" type="ORF">J2Z76_002461</name>
</gene>
<reference evidence="14 15" key="1">
    <citation type="submission" date="2021-03" db="EMBL/GenBank/DDBJ databases">
        <title>Genomic Encyclopedia of Type Strains, Phase IV (KMG-IV): sequencing the most valuable type-strain genomes for metagenomic binning, comparative biology and taxonomic classification.</title>
        <authorList>
            <person name="Goeker M."/>
        </authorList>
    </citation>
    <scope>NUCLEOTIDE SEQUENCE [LARGE SCALE GENOMIC DNA]</scope>
    <source>
        <strain evidence="14 15">DSM 24004</strain>
    </source>
</reference>
<dbReference type="InterPro" id="IPR000212">
    <property type="entry name" value="DNA_helicase_UvrD/REP"/>
</dbReference>
<evidence type="ECO:0000256" key="11">
    <source>
        <dbReference type="PROSITE-ProRule" id="PRU00560"/>
    </source>
</evidence>
<evidence type="ECO:0000256" key="1">
    <source>
        <dbReference type="ARBA" id="ARBA00009922"/>
    </source>
</evidence>
<keyword evidence="15" id="KW-1185">Reference proteome</keyword>
<dbReference type="InterPro" id="IPR013986">
    <property type="entry name" value="DExx_box_DNA_helicase_dom_sf"/>
</dbReference>